<dbReference type="SMART" id="SM00355">
    <property type="entry name" value="ZnF_C2H2"/>
    <property type="match status" value="2"/>
</dbReference>
<feature type="domain" description="C2H2-type" evidence="2">
    <location>
        <begin position="629"/>
        <end position="651"/>
    </location>
</feature>
<dbReference type="EMBL" id="OU015567">
    <property type="protein sequence ID" value="CAG5112507.1"/>
    <property type="molecule type" value="Genomic_DNA"/>
</dbReference>
<feature type="compositionally biased region" description="Polar residues" evidence="1">
    <location>
        <begin position="32"/>
        <end position="49"/>
    </location>
</feature>
<name>A0ABN7T4V2_OIKDI</name>
<reference evidence="3 4" key="1">
    <citation type="submission" date="2021-04" db="EMBL/GenBank/DDBJ databases">
        <authorList>
            <person name="Bliznina A."/>
        </authorList>
    </citation>
    <scope>NUCLEOTIDE SEQUENCE [LARGE SCALE GENOMIC DNA]</scope>
</reference>
<dbReference type="InterPro" id="IPR013087">
    <property type="entry name" value="Znf_C2H2_type"/>
</dbReference>
<feature type="compositionally biased region" description="Polar residues" evidence="1">
    <location>
        <begin position="525"/>
        <end position="540"/>
    </location>
</feature>
<sequence length="663" mass="73130">MSDSEDQQQSSASFDQPSDPADAAETPKKVENGTSVIVEQPRLQTQTSVLDEGDDIDVECSSVANAADALKAQQEVLRDEDAKKNRPERPKSVESMNSISSTNSIPPLPPLPNSTSTRIPQKSPVNNFTPEGKTNFSASFLSKPEHPKKPLLKRTLCKSYSDGIFHNAATSVQQQDKDSQLIGVTNEHPIGPLCVIRRNVQFDSDDAFIKSFRLYWYVDAEKGCLESPILSNRRLHGQSIETPYFVITKNQRRHQAYSCTFCKGKTTFTTILQAIRHLKANHRHNVKILVQDPKGVFQNSPPTAPSIPPMVAPVQMPWSLAQRTFPLMPSVPSMLPVSVAQTIPSSLPQYIPQLSNAVRRSATIDIPSPEALENTKLLTNENIIYLKGILSSKLNKKVVAIERRGGCSVSVSFEDGKSRIVRLANESSSTTSPSPSALEKQKVLRTVSATTTAPPRSGLYGALDPGSALKIPPASKSKYAAKTFYINKKNEIDTANTNLYKSWGSSVLSKSPSEMSPEESQSTEYTSNEQVSSLDPSESPKTAENDSRREPQQALHGNSILTEEEDSPTFKVCDNKGKISEQQTFKMRLEKPKANSSNGMSFENGAYKMDNLGQYFNTFIKVQVLALNHQCKICSHATETELEMADHIQEHSLKELNSFAKTL</sequence>
<feature type="domain" description="C2H2-type" evidence="2">
    <location>
        <begin position="257"/>
        <end position="282"/>
    </location>
</feature>
<gene>
    <name evidence="3" type="ORF">OKIOD_LOCUS15482</name>
</gene>
<feature type="compositionally biased region" description="Basic and acidic residues" evidence="1">
    <location>
        <begin position="541"/>
        <end position="551"/>
    </location>
</feature>
<evidence type="ECO:0000313" key="4">
    <source>
        <dbReference type="Proteomes" id="UP001158576"/>
    </source>
</evidence>
<feature type="compositionally biased region" description="Basic and acidic residues" evidence="1">
    <location>
        <begin position="76"/>
        <end position="92"/>
    </location>
</feature>
<proteinExistence type="predicted"/>
<feature type="compositionally biased region" description="Polar residues" evidence="1">
    <location>
        <begin position="118"/>
        <end position="131"/>
    </location>
</feature>
<organism evidence="3 4">
    <name type="scientific">Oikopleura dioica</name>
    <name type="common">Tunicate</name>
    <dbReference type="NCBI Taxonomy" id="34765"/>
    <lineage>
        <taxon>Eukaryota</taxon>
        <taxon>Metazoa</taxon>
        <taxon>Chordata</taxon>
        <taxon>Tunicata</taxon>
        <taxon>Appendicularia</taxon>
        <taxon>Copelata</taxon>
        <taxon>Oikopleuridae</taxon>
        <taxon>Oikopleura</taxon>
    </lineage>
</organism>
<feature type="compositionally biased region" description="Low complexity" evidence="1">
    <location>
        <begin position="509"/>
        <end position="524"/>
    </location>
</feature>
<keyword evidence="4" id="KW-1185">Reference proteome</keyword>
<evidence type="ECO:0000256" key="1">
    <source>
        <dbReference type="SAM" id="MobiDB-lite"/>
    </source>
</evidence>
<feature type="compositionally biased region" description="Low complexity" evidence="1">
    <location>
        <begin position="7"/>
        <end position="24"/>
    </location>
</feature>
<feature type="region of interest" description="Disordered" evidence="1">
    <location>
        <begin position="424"/>
        <end position="467"/>
    </location>
</feature>
<evidence type="ECO:0000259" key="2">
    <source>
        <dbReference type="SMART" id="SM00355"/>
    </source>
</evidence>
<evidence type="ECO:0000313" key="3">
    <source>
        <dbReference type="EMBL" id="CAG5112507.1"/>
    </source>
</evidence>
<protein>
    <submittedName>
        <fullName evidence="3">Oidioi.mRNA.OKI2018_I69.chr2.g6717.t1.cds</fullName>
    </submittedName>
</protein>
<feature type="compositionally biased region" description="Low complexity" evidence="1">
    <location>
        <begin position="427"/>
        <end position="436"/>
    </location>
</feature>
<feature type="region of interest" description="Disordered" evidence="1">
    <location>
        <begin position="71"/>
        <end position="131"/>
    </location>
</feature>
<accession>A0ABN7T4V2</accession>
<dbReference type="Proteomes" id="UP001158576">
    <property type="component" value="Chromosome 2"/>
</dbReference>
<feature type="region of interest" description="Disordered" evidence="1">
    <location>
        <begin position="505"/>
        <end position="575"/>
    </location>
</feature>
<feature type="region of interest" description="Disordered" evidence="1">
    <location>
        <begin position="1"/>
        <end position="54"/>
    </location>
</feature>